<evidence type="ECO:0000313" key="3">
    <source>
        <dbReference type="Proteomes" id="UP000510821"/>
    </source>
</evidence>
<protein>
    <submittedName>
        <fullName evidence="2">Uncharacterized protein</fullName>
    </submittedName>
</protein>
<feature type="transmembrane region" description="Helical" evidence="1">
    <location>
        <begin position="37"/>
        <end position="56"/>
    </location>
</feature>
<keyword evidence="1" id="KW-0812">Transmembrane</keyword>
<organism evidence="2 3">
    <name type="scientific">Fermentimicrarchaeum limneticum</name>
    <dbReference type="NCBI Taxonomy" id="2795018"/>
    <lineage>
        <taxon>Archaea</taxon>
        <taxon>Candidatus Micrarchaeota</taxon>
        <taxon>Candidatus Fermentimicrarchaeales</taxon>
        <taxon>Candidatus Fermentimicrarchaeaceae</taxon>
        <taxon>Candidatus Fermentimicrarchaeum</taxon>
    </lineage>
</organism>
<dbReference type="Proteomes" id="UP000510821">
    <property type="component" value="Chromosome"/>
</dbReference>
<keyword evidence="1" id="KW-0472">Membrane</keyword>
<accession>A0A7D6BG22</accession>
<dbReference type="AlphaFoldDB" id="A0A7D6BG22"/>
<evidence type="ECO:0000256" key="1">
    <source>
        <dbReference type="SAM" id="Phobius"/>
    </source>
</evidence>
<keyword evidence="1" id="KW-1133">Transmembrane helix</keyword>
<reference evidence="3" key="1">
    <citation type="submission" date="2020-07" db="EMBL/GenBank/DDBJ databases">
        <title>Metabolic diversity and evolutionary history of the archaeal phylum ###Micrarchaeota### uncovered from a freshwater lake metagenome.</title>
        <authorList>
            <person name="Kadnikov V.V."/>
            <person name="Savvichev A.S."/>
            <person name="Mardanov A.V."/>
            <person name="Beletsky A.V."/>
            <person name="Chupakov A.V."/>
            <person name="Kokryatskaya N.M."/>
            <person name="Pimenov N.V."/>
            <person name="Ravin N.V."/>
        </authorList>
    </citation>
    <scope>NUCLEOTIDE SEQUENCE [LARGE SCALE GENOMIC DNA]</scope>
</reference>
<feature type="transmembrane region" description="Helical" evidence="1">
    <location>
        <begin position="68"/>
        <end position="84"/>
    </location>
</feature>
<sequence>MKQAKKSLTAKEFLLIAIIAFLCFIILPVSFKYTIGGIGVLVICMVLPIGILLYFLLKAIQTPTPRNIMVAIALVLLFAFYIWISTPNVPTPAQCTFPTGILCVTSKLSAGTGKLTLEIGQGTGHRIIVTGVSCTKNTSWEYATNSFIDYEPDTNVTIESRSMAYVAKEDSSGGIANVTCTDQNGAALTSTNIGARYNGKIYINYTEADTNIQRIVVGTFSVRFEA</sequence>
<feature type="transmembrane region" description="Helical" evidence="1">
    <location>
        <begin position="12"/>
        <end position="31"/>
    </location>
</feature>
<gene>
    <name evidence="2" type="ORF">Sv326_0945</name>
</gene>
<dbReference type="KEGG" id="flt:Sv326_0945"/>
<evidence type="ECO:0000313" key="2">
    <source>
        <dbReference type="EMBL" id="QLJ53120.1"/>
    </source>
</evidence>
<proteinExistence type="predicted"/>
<dbReference type="EMBL" id="CP058998">
    <property type="protein sequence ID" value="QLJ53120.1"/>
    <property type="molecule type" value="Genomic_DNA"/>
</dbReference>
<name>A0A7D6BG22_FERL1</name>